<dbReference type="RefSeq" id="WP_196263477.1">
    <property type="nucleotide sequence ID" value="NZ_JADQDN010000003.1"/>
</dbReference>
<sequence length="535" mass="59502">MSTMVSNWKIASQAGIVGTKRIEHFIAQLATETGGFRYLAENLNYSAVRLLQIFPRRVSPEMAAQLANQPVRIANFVYGNRLGNRLPEDGWTYRGSGLVQLTGRGNFASRGSELNIKLEEEPDLARTPFGAFQTAVAYWKARGINAIADKHDIASVRKAVNGGTNGLAEARIWLARAQRYLRSSTGSFEEPGLTSGERNAVADQLKVLGILPADPGAFVDPDLSVYLKQLQRARGIDDTGKLDEDTLYELTDPAHFKADSGKQFASATTDEYSHVLEKPGDEAAFRLFLGQLPKITITDDREIARDYYLVEGDTLSSADEVRAHLNEIRGQKDKNAASPPSGELLVMTDRGGRPQFWARGQRHLSYTVRKSSFRSLNEYQDVVERMKLAASAWVNECKGCDLRIDHKPEFDDLAATLDDVTFIVKYEPAEQGFIAAAFFPNQEKFRRLLVVGPQFFETSFDRTGVLRHEIGHILGYRHMHIVGIPGCAIEDANWKAITAVYDKKSVMHYYCGGGGTRELALSSQDLSDHNKLYGK</sequence>
<dbReference type="InterPro" id="IPR036365">
    <property type="entry name" value="PGBD-like_sf"/>
</dbReference>
<dbReference type="Gene3D" id="3.40.390.10">
    <property type="entry name" value="Collagenase (Catalytic Domain)"/>
    <property type="match status" value="1"/>
</dbReference>
<protein>
    <recommendedName>
        <fullName evidence="3">Peptidoglycan binding-like domain-containing protein</fullName>
    </recommendedName>
</protein>
<dbReference type="PANTHER" id="PTHR34408">
    <property type="entry name" value="FAMILY PROTEIN, PUTATIVE-RELATED"/>
    <property type="match status" value="1"/>
</dbReference>
<dbReference type="PANTHER" id="PTHR34408:SF1">
    <property type="entry name" value="GLYCOSYL HYDROLASE FAMILY 19 DOMAIN-CONTAINING PROTEIN HI_1415"/>
    <property type="match status" value="1"/>
</dbReference>
<reference evidence="1 2" key="1">
    <citation type="submission" date="2020-11" db="EMBL/GenBank/DDBJ databases">
        <authorList>
            <person name="Kim M.K."/>
        </authorList>
    </citation>
    <scope>NUCLEOTIDE SEQUENCE [LARGE SCALE GENOMIC DNA]</scope>
    <source>
        <strain evidence="1 2">BT290</strain>
    </source>
</reference>
<name>A0ABS0HRK5_9HYPH</name>
<dbReference type="SUPFAM" id="SSF55486">
    <property type="entry name" value="Metalloproteases ('zincins'), catalytic domain"/>
    <property type="match status" value="1"/>
</dbReference>
<dbReference type="SUPFAM" id="SSF47090">
    <property type="entry name" value="PGBD-like"/>
    <property type="match status" value="1"/>
</dbReference>
<dbReference type="Gene3D" id="1.10.530.10">
    <property type="match status" value="1"/>
</dbReference>
<dbReference type="EMBL" id="JADQDN010000003">
    <property type="protein sequence ID" value="MBF9196101.1"/>
    <property type="molecule type" value="Genomic_DNA"/>
</dbReference>
<keyword evidence="2" id="KW-1185">Reference proteome</keyword>
<organism evidence="1 2">
    <name type="scientific">Microvirga terrestris</name>
    <dbReference type="NCBI Taxonomy" id="2791024"/>
    <lineage>
        <taxon>Bacteria</taxon>
        <taxon>Pseudomonadati</taxon>
        <taxon>Pseudomonadota</taxon>
        <taxon>Alphaproteobacteria</taxon>
        <taxon>Hyphomicrobiales</taxon>
        <taxon>Methylobacteriaceae</taxon>
        <taxon>Microvirga</taxon>
    </lineage>
</organism>
<dbReference type="InterPro" id="IPR023346">
    <property type="entry name" value="Lysozyme-like_dom_sf"/>
</dbReference>
<gene>
    <name evidence="1" type="ORF">I2H36_08620</name>
</gene>
<evidence type="ECO:0000313" key="1">
    <source>
        <dbReference type="EMBL" id="MBF9196101.1"/>
    </source>
</evidence>
<accession>A0ABS0HRK5</accession>
<dbReference type="InterPro" id="IPR052354">
    <property type="entry name" value="Cell_Wall_Dynamics_Protein"/>
</dbReference>
<dbReference type="SUPFAM" id="SSF53955">
    <property type="entry name" value="Lysozyme-like"/>
    <property type="match status" value="1"/>
</dbReference>
<proteinExistence type="predicted"/>
<dbReference type="InterPro" id="IPR024079">
    <property type="entry name" value="MetalloPept_cat_dom_sf"/>
</dbReference>
<evidence type="ECO:0000313" key="2">
    <source>
        <dbReference type="Proteomes" id="UP000611708"/>
    </source>
</evidence>
<evidence type="ECO:0008006" key="3">
    <source>
        <dbReference type="Google" id="ProtNLM"/>
    </source>
</evidence>
<dbReference type="Proteomes" id="UP000611708">
    <property type="component" value="Unassembled WGS sequence"/>
</dbReference>
<comment type="caution">
    <text evidence="1">The sequence shown here is derived from an EMBL/GenBank/DDBJ whole genome shotgun (WGS) entry which is preliminary data.</text>
</comment>